<comment type="caution">
    <text evidence="1">The sequence shown here is derived from an EMBL/GenBank/DDBJ whole genome shotgun (WGS) entry which is preliminary data.</text>
</comment>
<protein>
    <submittedName>
        <fullName evidence="1">Uncharacterized protein</fullName>
    </submittedName>
</protein>
<keyword evidence="2" id="KW-1185">Reference proteome</keyword>
<evidence type="ECO:0000313" key="1">
    <source>
        <dbReference type="EMBL" id="REA62871.1"/>
    </source>
</evidence>
<organism evidence="1 2">
    <name type="scientific">Dyadobacter luteus</name>
    <dbReference type="NCBI Taxonomy" id="2259619"/>
    <lineage>
        <taxon>Bacteria</taxon>
        <taxon>Pseudomonadati</taxon>
        <taxon>Bacteroidota</taxon>
        <taxon>Cytophagia</taxon>
        <taxon>Cytophagales</taxon>
        <taxon>Spirosomataceae</taxon>
        <taxon>Dyadobacter</taxon>
    </lineage>
</organism>
<sequence>MSVISYKTGTGQLVETANLSGMLTTQMAGLTDKCCNDNAGYSNKSNLQLPKNQTLQTKMIILLISIRL</sequence>
<reference evidence="1 2" key="1">
    <citation type="submission" date="2018-07" db="EMBL/GenBank/DDBJ databases">
        <title>Dyadobacter roseus sp. nov., isolated from rose rhizosphere soil.</title>
        <authorList>
            <person name="Chen L."/>
        </authorList>
    </citation>
    <scope>NUCLEOTIDE SEQUENCE [LARGE SCALE GENOMIC DNA]</scope>
    <source>
        <strain evidence="1 2">RS19</strain>
    </source>
</reference>
<gene>
    <name evidence="1" type="ORF">DSL64_08090</name>
</gene>
<dbReference type="AlphaFoldDB" id="A0A3D8YEC4"/>
<name>A0A3D8YEC4_9BACT</name>
<dbReference type="EMBL" id="QNUL01000004">
    <property type="protein sequence ID" value="REA62871.1"/>
    <property type="molecule type" value="Genomic_DNA"/>
</dbReference>
<dbReference type="Proteomes" id="UP000256373">
    <property type="component" value="Unassembled WGS sequence"/>
</dbReference>
<proteinExistence type="predicted"/>
<evidence type="ECO:0000313" key="2">
    <source>
        <dbReference type="Proteomes" id="UP000256373"/>
    </source>
</evidence>
<accession>A0A3D8YEC4</accession>